<feature type="compositionally biased region" description="Basic and acidic residues" evidence="1">
    <location>
        <begin position="87"/>
        <end position="96"/>
    </location>
</feature>
<dbReference type="Proteomes" id="UP000756346">
    <property type="component" value="Unassembled WGS sequence"/>
</dbReference>
<protein>
    <submittedName>
        <fullName evidence="2">Uncharacterized protein</fullName>
    </submittedName>
</protein>
<evidence type="ECO:0000313" key="2">
    <source>
        <dbReference type="EMBL" id="KAH7021604.1"/>
    </source>
</evidence>
<organism evidence="2 3">
    <name type="scientific">Microdochium trichocladiopsis</name>
    <dbReference type="NCBI Taxonomy" id="1682393"/>
    <lineage>
        <taxon>Eukaryota</taxon>
        <taxon>Fungi</taxon>
        <taxon>Dikarya</taxon>
        <taxon>Ascomycota</taxon>
        <taxon>Pezizomycotina</taxon>
        <taxon>Sordariomycetes</taxon>
        <taxon>Xylariomycetidae</taxon>
        <taxon>Xylariales</taxon>
        <taxon>Microdochiaceae</taxon>
        <taxon>Microdochium</taxon>
    </lineage>
</organism>
<evidence type="ECO:0000313" key="3">
    <source>
        <dbReference type="Proteomes" id="UP000756346"/>
    </source>
</evidence>
<proteinExistence type="predicted"/>
<dbReference type="AlphaFoldDB" id="A0A9P8XWT9"/>
<dbReference type="EMBL" id="JAGTJQ010000010">
    <property type="protein sequence ID" value="KAH7021604.1"/>
    <property type="molecule type" value="Genomic_DNA"/>
</dbReference>
<gene>
    <name evidence="2" type="ORF">B0I36DRAFT_354233</name>
</gene>
<feature type="region of interest" description="Disordered" evidence="1">
    <location>
        <begin position="80"/>
        <end position="136"/>
    </location>
</feature>
<sequence length="155" mass="16314">MPGLSRPNGYGHKNVYVKTSSDIDGLISNALVSVSQAQARSVGLTRDVGLAQVVLRRVGEGSICSGSDTLCHSVLRGREGSGSLQGHHTEYCDPHPRQASSSPAPRLSTAAAHPQPGGTTTSAHRRGSPSRPVPGCYQQVQGYPPRFAAEQCIRT</sequence>
<dbReference type="GeneID" id="70186831"/>
<evidence type="ECO:0000256" key="1">
    <source>
        <dbReference type="SAM" id="MobiDB-lite"/>
    </source>
</evidence>
<reference evidence="2" key="1">
    <citation type="journal article" date="2021" name="Nat. Commun.">
        <title>Genetic determinants of endophytism in the Arabidopsis root mycobiome.</title>
        <authorList>
            <person name="Mesny F."/>
            <person name="Miyauchi S."/>
            <person name="Thiergart T."/>
            <person name="Pickel B."/>
            <person name="Atanasova L."/>
            <person name="Karlsson M."/>
            <person name="Huettel B."/>
            <person name="Barry K.W."/>
            <person name="Haridas S."/>
            <person name="Chen C."/>
            <person name="Bauer D."/>
            <person name="Andreopoulos W."/>
            <person name="Pangilinan J."/>
            <person name="LaButti K."/>
            <person name="Riley R."/>
            <person name="Lipzen A."/>
            <person name="Clum A."/>
            <person name="Drula E."/>
            <person name="Henrissat B."/>
            <person name="Kohler A."/>
            <person name="Grigoriev I.V."/>
            <person name="Martin F.M."/>
            <person name="Hacquard S."/>
        </authorList>
    </citation>
    <scope>NUCLEOTIDE SEQUENCE</scope>
    <source>
        <strain evidence="2">MPI-CAGE-CH-0230</strain>
    </source>
</reference>
<keyword evidence="3" id="KW-1185">Reference proteome</keyword>
<dbReference type="RefSeq" id="XP_046007805.1">
    <property type="nucleotide sequence ID" value="XM_046157285.1"/>
</dbReference>
<name>A0A9P8XWT9_9PEZI</name>
<comment type="caution">
    <text evidence="2">The sequence shown here is derived from an EMBL/GenBank/DDBJ whole genome shotgun (WGS) entry which is preliminary data.</text>
</comment>
<accession>A0A9P8XWT9</accession>